<comment type="caution">
    <text evidence="2">The sequence shown here is derived from an EMBL/GenBank/DDBJ whole genome shotgun (WGS) entry which is preliminary data.</text>
</comment>
<name>V2ULU0_9GAMM</name>
<keyword evidence="3" id="KW-1185">Reference proteome</keyword>
<dbReference type="HOGENOM" id="CLU_3211093_0_0_6"/>
<keyword evidence="1" id="KW-1133">Transmembrane helix</keyword>
<sequence length="44" mass="4776">MKIILSVLLLVFMMGAKIKDGGIVDWSAFVIVVGLFLIAIVNVK</sequence>
<keyword evidence="1" id="KW-0472">Membrane</keyword>
<dbReference type="PATRIC" id="fig|1341683.3.peg.1424"/>
<feature type="transmembrane region" description="Helical" evidence="1">
    <location>
        <begin position="26"/>
        <end position="43"/>
    </location>
</feature>
<dbReference type="AlphaFoldDB" id="V2ULU0"/>
<organism evidence="2 3">
    <name type="scientific">Acinetobacter brisouii CIP 110357</name>
    <dbReference type="NCBI Taxonomy" id="1341683"/>
    <lineage>
        <taxon>Bacteria</taxon>
        <taxon>Pseudomonadati</taxon>
        <taxon>Pseudomonadota</taxon>
        <taxon>Gammaproteobacteria</taxon>
        <taxon>Moraxellales</taxon>
        <taxon>Moraxellaceae</taxon>
        <taxon>Acinetobacter</taxon>
    </lineage>
</organism>
<accession>V2ULU0</accession>
<protein>
    <submittedName>
        <fullName evidence="2">Uncharacterized protein</fullName>
    </submittedName>
</protein>
<keyword evidence="1" id="KW-0812">Transmembrane</keyword>
<dbReference type="EMBL" id="AYEU01000006">
    <property type="protein sequence ID" value="ESK50937.1"/>
    <property type="molecule type" value="Genomic_DNA"/>
</dbReference>
<evidence type="ECO:0000256" key="1">
    <source>
        <dbReference type="SAM" id="Phobius"/>
    </source>
</evidence>
<dbReference type="RefSeq" id="WP_004904783.1">
    <property type="nucleotide sequence ID" value="NZ_BBTI01000026.1"/>
</dbReference>
<proteinExistence type="predicted"/>
<dbReference type="Proteomes" id="UP000018418">
    <property type="component" value="Unassembled WGS sequence"/>
</dbReference>
<reference evidence="2 3" key="1">
    <citation type="submission" date="2013-10" db="EMBL/GenBank/DDBJ databases">
        <title>The Genome Sequence of Acinetobacter brisouii CIP 110357.</title>
        <authorList>
            <consortium name="The Broad Institute Genomics Platform"/>
            <consortium name="The Broad Institute Genome Sequencing Center for Infectious Disease"/>
            <person name="Cerqueira G."/>
            <person name="Feldgarden M."/>
            <person name="Courvalin P."/>
            <person name="Grillot-Courvalin C."/>
            <person name="Clermont D."/>
            <person name="Rocha E."/>
            <person name="Yoon E.-J."/>
            <person name="Nemec A."/>
            <person name="Young S.K."/>
            <person name="Zeng Q."/>
            <person name="Gargeya S."/>
            <person name="Fitzgerald M."/>
            <person name="Abouelleil A."/>
            <person name="Alvarado L."/>
            <person name="Berlin A.M."/>
            <person name="Chapman S.B."/>
            <person name="Gainer-Dewar J."/>
            <person name="Goldberg J."/>
            <person name="Gnerre S."/>
            <person name="Griggs A."/>
            <person name="Gujja S."/>
            <person name="Hansen M."/>
            <person name="Howarth C."/>
            <person name="Imamovic A."/>
            <person name="Ireland A."/>
            <person name="Larimer J."/>
            <person name="McCowan C."/>
            <person name="Murphy C."/>
            <person name="Pearson M."/>
            <person name="Poon T.W."/>
            <person name="Priest M."/>
            <person name="Roberts A."/>
            <person name="Saif S."/>
            <person name="Shea T."/>
            <person name="Sykes S."/>
            <person name="Wortman J."/>
            <person name="Nusbaum C."/>
            <person name="Birren B."/>
        </authorList>
    </citation>
    <scope>NUCLEOTIDE SEQUENCE [LARGE SCALE GENOMIC DNA]</scope>
    <source>
        <strain evidence="2 3">CIP 110357</strain>
    </source>
</reference>
<evidence type="ECO:0000313" key="3">
    <source>
        <dbReference type="Proteomes" id="UP000018418"/>
    </source>
</evidence>
<evidence type="ECO:0000313" key="2">
    <source>
        <dbReference type="EMBL" id="ESK50937.1"/>
    </source>
</evidence>
<gene>
    <name evidence="2" type="ORF">P255_01437</name>
</gene>